<dbReference type="Pfam" id="PF00512">
    <property type="entry name" value="HisKA"/>
    <property type="match status" value="1"/>
</dbReference>
<feature type="domain" description="Response regulatory" evidence="11">
    <location>
        <begin position="740"/>
        <end position="855"/>
    </location>
</feature>
<keyword evidence="4" id="KW-0805">Transcription regulation</keyword>
<dbReference type="Gene3D" id="1.10.287.130">
    <property type="match status" value="1"/>
</dbReference>
<dbReference type="Gene3D" id="1.10.10.60">
    <property type="entry name" value="Homeodomain-like"/>
    <property type="match status" value="1"/>
</dbReference>
<feature type="modified residue" description="4-aspartylphosphate" evidence="7">
    <location>
        <position position="788"/>
    </location>
</feature>
<evidence type="ECO:0000256" key="6">
    <source>
        <dbReference type="ARBA" id="ARBA00023163"/>
    </source>
</evidence>
<feature type="domain" description="Histidine kinase" evidence="10">
    <location>
        <begin position="482"/>
        <end position="703"/>
    </location>
</feature>
<dbReference type="SMART" id="SM00448">
    <property type="entry name" value="REC"/>
    <property type="match status" value="1"/>
</dbReference>
<proteinExistence type="predicted"/>
<dbReference type="CDD" id="cd00075">
    <property type="entry name" value="HATPase"/>
    <property type="match status" value="1"/>
</dbReference>
<evidence type="ECO:0000256" key="4">
    <source>
        <dbReference type="ARBA" id="ARBA00023015"/>
    </source>
</evidence>
<keyword evidence="13" id="KW-1185">Reference proteome</keyword>
<dbReference type="SMART" id="SM00388">
    <property type="entry name" value="HisKA"/>
    <property type="match status" value="1"/>
</dbReference>
<dbReference type="PROSITE" id="PS51257">
    <property type="entry name" value="PROKAR_LIPOPROTEIN"/>
    <property type="match status" value="1"/>
</dbReference>
<keyword evidence="3 7" id="KW-0597">Phosphoprotein</keyword>
<dbReference type="InterPro" id="IPR004358">
    <property type="entry name" value="Sig_transdc_His_kin-like_C"/>
</dbReference>
<protein>
    <recommendedName>
        <fullName evidence="2">histidine kinase</fullName>
        <ecNumber evidence="2">2.7.13.3</ecNumber>
    </recommendedName>
</protein>
<evidence type="ECO:0000259" key="9">
    <source>
        <dbReference type="PROSITE" id="PS01124"/>
    </source>
</evidence>
<dbReference type="SMART" id="SM00342">
    <property type="entry name" value="HTH_ARAC"/>
    <property type="match status" value="1"/>
</dbReference>
<dbReference type="InterPro" id="IPR011006">
    <property type="entry name" value="CheY-like_superfamily"/>
</dbReference>
<keyword evidence="6" id="KW-0804">Transcription</keyword>
<dbReference type="InterPro" id="IPR036890">
    <property type="entry name" value="HATPase_C_sf"/>
</dbReference>
<evidence type="ECO:0000256" key="8">
    <source>
        <dbReference type="SAM" id="Phobius"/>
    </source>
</evidence>
<dbReference type="InterPro" id="IPR005467">
    <property type="entry name" value="His_kinase_dom"/>
</dbReference>
<dbReference type="Gene3D" id="3.30.565.10">
    <property type="entry name" value="Histidine kinase-like ATPase, C-terminal domain"/>
    <property type="match status" value="1"/>
</dbReference>
<dbReference type="PROSITE" id="PS01124">
    <property type="entry name" value="HTH_ARAC_FAMILY_2"/>
    <property type="match status" value="1"/>
</dbReference>
<dbReference type="InterPro" id="IPR018062">
    <property type="entry name" value="HTH_AraC-typ_CS"/>
</dbReference>
<dbReference type="SUPFAM" id="SSF52172">
    <property type="entry name" value="CheY-like"/>
    <property type="match status" value="1"/>
</dbReference>
<evidence type="ECO:0000256" key="2">
    <source>
        <dbReference type="ARBA" id="ARBA00012438"/>
    </source>
</evidence>
<dbReference type="Pfam" id="PF02518">
    <property type="entry name" value="HATPase_c"/>
    <property type="match status" value="1"/>
</dbReference>
<keyword evidence="8" id="KW-0472">Membrane</keyword>
<dbReference type="EMBL" id="JARVCO010000010">
    <property type="protein sequence ID" value="MDZ8119168.1"/>
    <property type="molecule type" value="Genomic_DNA"/>
</dbReference>
<dbReference type="InterPro" id="IPR009057">
    <property type="entry name" value="Homeodomain-like_sf"/>
</dbReference>
<evidence type="ECO:0000256" key="1">
    <source>
        <dbReference type="ARBA" id="ARBA00000085"/>
    </source>
</evidence>
<feature type="domain" description="HTH araC/xylS-type" evidence="9">
    <location>
        <begin position="887"/>
        <end position="986"/>
    </location>
</feature>
<comment type="caution">
    <text evidence="12">The sequence shown here is derived from an EMBL/GenBank/DDBJ whole genome shotgun (WGS) entry which is preliminary data.</text>
</comment>
<evidence type="ECO:0000313" key="12">
    <source>
        <dbReference type="EMBL" id="MDZ8119168.1"/>
    </source>
</evidence>
<evidence type="ECO:0000259" key="10">
    <source>
        <dbReference type="PROSITE" id="PS50109"/>
    </source>
</evidence>
<dbReference type="PROSITE" id="PS50110">
    <property type="entry name" value="RESPONSE_REGULATORY"/>
    <property type="match status" value="1"/>
</dbReference>
<dbReference type="Pfam" id="PF12833">
    <property type="entry name" value="HTH_18"/>
    <property type="match status" value="1"/>
</dbReference>
<name>A0ABU5MY85_9BACT</name>
<dbReference type="PANTHER" id="PTHR43547:SF2">
    <property type="entry name" value="HYBRID SIGNAL TRANSDUCTION HISTIDINE KINASE C"/>
    <property type="match status" value="1"/>
</dbReference>
<dbReference type="EC" id="2.7.13.3" evidence="2"/>
<dbReference type="PRINTS" id="PR00344">
    <property type="entry name" value="BCTRLSENSOR"/>
</dbReference>
<dbReference type="SUPFAM" id="SSF46689">
    <property type="entry name" value="Homeodomain-like"/>
    <property type="match status" value="1"/>
</dbReference>
<dbReference type="SUPFAM" id="SSF55874">
    <property type="entry name" value="ATPase domain of HSP90 chaperone/DNA topoisomerase II/histidine kinase"/>
    <property type="match status" value="1"/>
</dbReference>
<evidence type="ECO:0000313" key="13">
    <source>
        <dbReference type="Proteomes" id="UP001290861"/>
    </source>
</evidence>
<dbReference type="Proteomes" id="UP001290861">
    <property type="component" value="Unassembled WGS sequence"/>
</dbReference>
<evidence type="ECO:0000259" key="11">
    <source>
        <dbReference type="PROSITE" id="PS50110"/>
    </source>
</evidence>
<comment type="catalytic activity">
    <reaction evidence="1">
        <text>ATP + protein L-histidine = ADP + protein N-phospho-L-histidine.</text>
        <dbReference type="EC" id="2.7.13.3"/>
    </reaction>
</comment>
<dbReference type="InterPro" id="IPR036097">
    <property type="entry name" value="HisK_dim/P_sf"/>
</dbReference>
<dbReference type="SMART" id="SM00387">
    <property type="entry name" value="HATPase_c"/>
    <property type="match status" value="1"/>
</dbReference>
<dbReference type="Pfam" id="PF00072">
    <property type="entry name" value="Response_reg"/>
    <property type="match status" value="1"/>
</dbReference>
<dbReference type="Gene3D" id="3.40.50.2300">
    <property type="match status" value="1"/>
</dbReference>
<evidence type="ECO:0000256" key="5">
    <source>
        <dbReference type="ARBA" id="ARBA00023125"/>
    </source>
</evidence>
<dbReference type="PROSITE" id="PS50109">
    <property type="entry name" value="HIS_KIN"/>
    <property type="match status" value="1"/>
</dbReference>
<evidence type="ECO:0000256" key="7">
    <source>
        <dbReference type="PROSITE-ProRule" id="PRU00169"/>
    </source>
</evidence>
<dbReference type="CDD" id="cd17574">
    <property type="entry name" value="REC_OmpR"/>
    <property type="match status" value="1"/>
</dbReference>
<keyword evidence="5" id="KW-0238">DNA-binding</keyword>
<dbReference type="InterPro" id="IPR003661">
    <property type="entry name" value="HisK_dim/P_dom"/>
</dbReference>
<dbReference type="SUPFAM" id="SSF47384">
    <property type="entry name" value="Homodimeric domain of signal transducing histidine kinase"/>
    <property type="match status" value="1"/>
</dbReference>
<dbReference type="InterPro" id="IPR001789">
    <property type="entry name" value="Sig_transdc_resp-reg_receiver"/>
</dbReference>
<dbReference type="InterPro" id="IPR003594">
    <property type="entry name" value="HATPase_dom"/>
</dbReference>
<keyword evidence="8" id="KW-0812">Transmembrane</keyword>
<dbReference type="PANTHER" id="PTHR43547">
    <property type="entry name" value="TWO-COMPONENT HISTIDINE KINASE"/>
    <property type="match status" value="1"/>
</dbReference>
<dbReference type="PROSITE" id="PS00041">
    <property type="entry name" value="HTH_ARAC_FAMILY_1"/>
    <property type="match status" value="1"/>
</dbReference>
<reference evidence="12 13" key="1">
    <citation type="journal article" date="2024" name="Appl. Environ. Microbiol.">
        <title>Pontiella agarivorans sp. nov., a novel marine anaerobic bacterium capable of degrading macroalgal polysaccharides and fixing nitrogen.</title>
        <authorList>
            <person name="Liu N."/>
            <person name="Kivenson V."/>
            <person name="Peng X."/>
            <person name="Cui Z."/>
            <person name="Lankiewicz T.S."/>
            <person name="Gosselin K.M."/>
            <person name="English C.J."/>
            <person name="Blair E.M."/>
            <person name="O'Malley M.A."/>
            <person name="Valentine D.L."/>
        </authorList>
    </citation>
    <scope>NUCLEOTIDE SEQUENCE [LARGE SCALE GENOMIC DNA]</scope>
    <source>
        <strain evidence="12 13">NLcol2</strain>
    </source>
</reference>
<gene>
    <name evidence="12" type="ORF">P9H32_11090</name>
</gene>
<sequence length="991" mass="111075">MFRFKTSDVLMAAMCFAAAGCVGEPAQDVSVFQLPRAREKMRQEADRLKEQLAGLPKLQEPLQLDAYGYHGGYLPALDTLPDEPRWTVDLQFSTYAKFEQIILVPAIDRSASPLGSYGFPKRFRVLQVFPDGRRTLIKEWMAEDCPDPGRVPLILEVEAPGTSRLVLEVYRGSPEGEKELFALDEIFGIVKNWAWSARSVEVSSELGSPPYWGKEYLIDRKTSLGLPVGLPVEDCAAGGGFSVVFDAQPEERSTIEIDLGKSVWVGDITLFPAIPEEGVLIPGFGFPGKIQVIRQIASPSGERKRRYPVSAGWDGGNPGNNMIRIPVNSHGRWFRLMFSQLPVYDGRPVLALGEIQVHQSDIHYPVEAIRLNEFPEGSELKTHLLTDGKANGRPVMGMLEWLIQIARRDQLAKTLNGLAGSEELLAERWQNFWWWSAIAGGFILVVSALWVAVAALIQRKRSLMEMNRRAEIEQMKIRFFTHISHELRTPLTVILGPLEKMREMITEPAMSEYASLMHRNVKKLQQLVDQLLDFRKLQEKRDSLDWKGVDLALFVHNVFDCYRSLALDKKIRYHLIGAEHPLSFVIDPGKFQKILDNLISNALKYTPEGGDVTVKLAVEFGAVSTIRLEVEDSGVGIAAEDFPHVFEQFYRAEGLQPIQAGGSGIGLALVKELVDFWGGDISVESPLAHGRGTRFSVALPAPDPEAWREEAEDEVAELQPVDLPAPLPVAQAARPQSTETVLIADDNEDVRSFVRMELADHYQVIEAGDGEDGLQKARETIPDLVISDVMMPKMNGVEMCRRLKGDELTSHIPIVMLTARGSEEHQLEGLGTGADDYVTKPFSMPLLKARIQNLLESRRVMRERFARELTVEPSAITVTSVDEKLLQSAIGVVEEHMDDAGFTVERFAAEMHMARNTLLLKLRALVDQSPQEFIRTLRLKRARQLLEQNAGTIAEIAFQVGFEEPTHFSRSFKKQFGQTPSGYLKNRKFYD</sequence>
<accession>A0ABU5MY85</accession>
<dbReference type="InterPro" id="IPR018060">
    <property type="entry name" value="HTH_AraC"/>
</dbReference>
<evidence type="ECO:0000256" key="3">
    <source>
        <dbReference type="ARBA" id="ARBA00022553"/>
    </source>
</evidence>
<feature type="transmembrane region" description="Helical" evidence="8">
    <location>
        <begin position="432"/>
        <end position="457"/>
    </location>
</feature>
<keyword evidence="8" id="KW-1133">Transmembrane helix</keyword>
<organism evidence="12 13">
    <name type="scientific">Pontiella agarivorans</name>
    <dbReference type="NCBI Taxonomy" id="3038953"/>
    <lineage>
        <taxon>Bacteria</taxon>
        <taxon>Pseudomonadati</taxon>
        <taxon>Kiritimatiellota</taxon>
        <taxon>Kiritimatiellia</taxon>
        <taxon>Kiritimatiellales</taxon>
        <taxon>Pontiellaceae</taxon>
        <taxon>Pontiella</taxon>
    </lineage>
</organism>
<dbReference type="CDD" id="cd00082">
    <property type="entry name" value="HisKA"/>
    <property type="match status" value="1"/>
</dbReference>